<dbReference type="InterPro" id="IPR029033">
    <property type="entry name" value="His_PPase_superfam"/>
</dbReference>
<organism evidence="1">
    <name type="scientific">human gut metagenome</name>
    <dbReference type="NCBI Taxonomy" id="408170"/>
    <lineage>
        <taxon>unclassified sequences</taxon>
        <taxon>metagenomes</taxon>
        <taxon>organismal metagenomes</taxon>
    </lineage>
</organism>
<evidence type="ECO:0000313" key="1">
    <source>
        <dbReference type="EMBL" id="EKC51353.1"/>
    </source>
</evidence>
<dbReference type="EMBL" id="AJWY01011945">
    <property type="protein sequence ID" value="EKC51353.1"/>
    <property type="molecule type" value="Genomic_DNA"/>
</dbReference>
<reference evidence="1" key="1">
    <citation type="journal article" date="2013" name="Environ. Microbiol.">
        <title>Microbiota from the distal guts of lean and obese adolescents exhibit partial functional redundancy besides clear differences in community structure.</title>
        <authorList>
            <person name="Ferrer M."/>
            <person name="Ruiz A."/>
            <person name="Lanza F."/>
            <person name="Haange S.B."/>
            <person name="Oberbach A."/>
            <person name="Till H."/>
            <person name="Bargiela R."/>
            <person name="Campoy C."/>
            <person name="Segura M.T."/>
            <person name="Richter M."/>
            <person name="von Bergen M."/>
            <person name="Seifert J."/>
            <person name="Suarez A."/>
        </authorList>
    </citation>
    <scope>NUCLEOTIDE SEQUENCE</scope>
</reference>
<gene>
    <name evidence="1" type="ORF">LEA_17444</name>
</gene>
<name>K1S136_9ZZZZ</name>
<dbReference type="AlphaFoldDB" id="K1S136"/>
<proteinExistence type="predicted"/>
<protein>
    <submittedName>
        <fullName evidence="1">Fructose-2,6-bisphosphatase</fullName>
    </submittedName>
</protein>
<sequence>EHPETPVPFGESQAAFNERVCSCFAGLIDGIIKAGVESTAVITHGGVIMSLMTAFAIPSLPMHEWMAPNGTGYTLRIDPSVWSRGQKLETFSECPAVALSDDQERELWDFYPTERDDEYDITEDVYGDNPDEDEDFWKGL</sequence>
<accession>K1S136</accession>
<feature type="non-terminal residue" evidence="1">
    <location>
        <position position="1"/>
    </location>
</feature>
<dbReference type="Gene3D" id="3.40.50.1240">
    <property type="entry name" value="Phosphoglycerate mutase-like"/>
    <property type="match status" value="1"/>
</dbReference>
<comment type="caution">
    <text evidence="1">The sequence shown here is derived from an EMBL/GenBank/DDBJ whole genome shotgun (WGS) entry which is preliminary data.</text>
</comment>
<dbReference type="SUPFAM" id="SSF53254">
    <property type="entry name" value="Phosphoglycerate mutase-like"/>
    <property type="match status" value="1"/>
</dbReference>